<evidence type="ECO:0000313" key="3">
    <source>
        <dbReference type="Proteomes" id="UP000003835"/>
    </source>
</evidence>
<evidence type="ECO:0000256" key="1">
    <source>
        <dbReference type="SAM" id="MobiDB-lite"/>
    </source>
</evidence>
<dbReference type="AlphaFoldDB" id="B4VS15"/>
<sequence>MKLKILPSSPNPFSLDERRGNNHNEVFSCSPLPSVGEGLGVRAVT</sequence>
<evidence type="ECO:0000313" key="2">
    <source>
        <dbReference type="EMBL" id="EDX75303.1"/>
    </source>
</evidence>
<name>B4VS15_9CYAN</name>
<proteinExistence type="predicted"/>
<feature type="region of interest" description="Disordered" evidence="1">
    <location>
        <begin position="1"/>
        <end position="20"/>
    </location>
</feature>
<gene>
    <name evidence="2" type="ORF">MC7420_2307</name>
</gene>
<accession>B4VS15</accession>
<dbReference type="Proteomes" id="UP000003835">
    <property type="component" value="Unassembled WGS sequence"/>
</dbReference>
<protein>
    <submittedName>
        <fullName evidence="2">Uncharacterized protein</fullName>
    </submittedName>
</protein>
<dbReference type="HOGENOM" id="CLU_181358_0_0_3"/>
<reference evidence="2 3" key="1">
    <citation type="submission" date="2008-07" db="EMBL/GenBank/DDBJ databases">
        <authorList>
            <person name="Tandeau de Marsac N."/>
            <person name="Ferriera S."/>
            <person name="Johnson J."/>
            <person name="Kravitz S."/>
            <person name="Beeson K."/>
            <person name="Sutton G."/>
            <person name="Rogers Y.-H."/>
            <person name="Friedman R."/>
            <person name="Frazier M."/>
            <person name="Venter J.C."/>
        </authorList>
    </citation>
    <scope>NUCLEOTIDE SEQUENCE [LARGE SCALE GENOMIC DNA]</scope>
    <source>
        <strain evidence="2 3">PCC 7420</strain>
    </source>
</reference>
<organism evidence="2 3">
    <name type="scientific">Coleofasciculus chthonoplastes PCC 7420</name>
    <dbReference type="NCBI Taxonomy" id="118168"/>
    <lineage>
        <taxon>Bacteria</taxon>
        <taxon>Bacillati</taxon>
        <taxon>Cyanobacteriota</taxon>
        <taxon>Cyanophyceae</taxon>
        <taxon>Coleofasciculales</taxon>
        <taxon>Coleofasciculaceae</taxon>
        <taxon>Coleofasciculus</taxon>
    </lineage>
</organism>
<dbReference type="EMBL" id="DS989850">
    <property type="protein sequence ID" value="EDX75303.1"/>
    <property type="molecule type" value="Genomic_DNA"/>
</dbReference>
<keyword evidence="3" id="KW-1185">Reference proteome</keyword>